<dbReference type="AlphaFoldDB" id="A8DZ48"/>
<dbReference type="CTD" id="6418709"/>
<dbReference type="Pfam" id="PF10247">
    <property type="entry name" value="Romo1"/>
    <property type="match status" value="1"/>
</dbReference>
<keyword evidence="1" id="KW-1133">Transmembrane helix</keyword>
<protein>
    <submittedName>
        <fullName evidence="2">Reactive oxygen species modulator 1</fullName>
    </submittedName>
</protein>
<evidence type="ECO:0000313" key="2">
    <source>
        <dbReference type="EMBL" id="CAP09190.1"/>
    </source>
</evidence>
<evidence type="ECO:0000256" key="1">
    <source>
        <dbReference type="SAM" id="Phobius"/>
    </source>
</evidence>
<dbReference type="AGR" id="WB:WBGene00050893"/>
<accession>A8DZ48</accession>
<dbReference type="EMBL" id="BX284605">
    <property type="protein sequence ID" value="CAP09190.1"/>
    <property type="molecule type" value="Genomic_DNA"/>
</dbReference>
<dbReference type="STRING" id="6239.Y94A7B.11.1"/>
<keyword evidence="1" id="KW-0812">Transmembrane</keyword>
<organism evidence="2 3">
    <name type="scientific">Caenorhabditis elegans</name>
    <dbReference type="NCBI Taxonomy" id="6239"/>
    <lineage>
        <taxon>Eukaryota</taxon>
        <taxon>Metazoa</taxon>
        <taxon>Ecdysozoa</taxon>
        <taxon>Nematoda</taxon>
        <taxon>Chromadorea</taxon>
        <taxon>Rhabditida</taxon>
        <taxon>Rhabditina</taxon>
        <taxon>Rhabditomorpha</taxon>
        <taxon>Rhabditoidea</taxon>
        <taxon>Rhabditidae</taxon>
        <taxon>Peloderinae</taxon>
        <taxon>Caenorhabditis</taxon>
    </lineage>
</organism>
<feature type="transmembrane region" description="Helical" evidence="1">
    <location>
        <begin position="15"/>
        <end position="37"/>
    </location>
</feature>
<dbReference type="GO" id="GO:0005744">
    <property type="term" value="C:TIM23 mitochondrial import inner membrane translocase complex"/>
    <property type="evidence" value="ECO:0000318"/>
    <property type="project" value="GO_Central"/>
</dbReference>
<dbReference type="eggNOG" id="KOG4096">
    <property type="taxonomic scope" value="Eukaryota"/>
</dbReference>
<gene>
    <name evidence="2" type="ORF">CELE_Y94A7B.11</name>
    <name evidence="2 4" type="ORF">Y94A7B.11</name>
</gene>
<dbReference type="PaxDb" id="6239-Y94A7B.11"/>
<dbReference type="HOGENOM" id="CLU_2778185_0_0_1"/>
<keyword evidence="3" id="KW-1185">Reference proteome</keyword>
<dbReference type="GO" id="GO:0030150">
    <property type="term" value="P:protein import into mitochondrial matrix"/>
    <property type="evidence" value="ECO:0000318"/>
    <property type="project" value="GO_Central"/>
</dbReference>
<dbReference type="InterPro" id="IPR018450">
    <property type="entry name" value="Romo1/Mgr2"/>
</dbReference>
<dbReference type="UCSC" id="Y94A7B.11">
    <property type="organism name" value="c. elegans"/>
</dbReference>
<keyword evidence="1" id="KW-0472">Membrane</keyword>
<dbReference type="Proteomes" id="UP000001940">
    <property type="component" value="Chromosome V"/>
</dbReference>
<evidence type="ECO:0000313" key="4">
    <source>
        <dbReference type="WormBase" id="Y94A7B.11"/>
    </source>
</evidence>
<proteinExistence type="predicted"/>
<dbReference type="GeneID" id="6418709"/>
<dbReference type="SMART" id="SM01378">
    <property type="entry name" value="Romo1"/>
    <property type="match status" value="1"/>
</dbReference>
<dbReference type="InParanoid" id="A8DZ48"/>
<name>A8DZ48_CAEEL</name>
<dbReference type="FunCoup" id="A8DZ48">
    <property type="interactions" value="437"/>
</dbReference>
<dbReference type="WormBase" id="Y94A7B.11">
    <property type="protein sequence ID" value="CE41602"/>
    <property type="gene ID" value="WBGene00050893"/>
</dbReference>
<reference evidence="2 3" key="1">
    <citation type="journal article" date="1998" name="Science">
        <title>Genome sequence of the nematode C. elegans: a platform for investigating biology.</title>
        <authorList>
            <consortium name="The C. elegans sequencing consortium"/>
            <person name="Sulson J.E."/>
            <person name="Waterston R."/>
        </authorList>
    </citation>
    <scope>NUCLEOTIDE SEQUENCE [LARGE SCALE GENOMIC DNA]</scope>
    <source>
        <strain evidence="2 3">Bristol N2</strain>
    </source>
</reference>
<dbReference type="GO" id="GO:0045039">
    <property type="term" value="P:protein insertion into mitochondrial inner membrane"/>
    <property type="evidence" value="ECO:0000318"/>
    <property type="project" value="GO_Central"/>
</dbReference>
<evidence type="ECO:0000313" key="3">
    <source>
        <dbReference type="Proteomes" id="UP000001940"/>
    </source>
</evidence>
<sequence length="69" mass="7594">MPVLSRYAAFTKIRMGLMMGAMIGGATCILLGGFMGFRAGMRDKDFSYKPEKLWHNPADHLGVAQGLRC</sequence>
<dbReference type="KEGG" id="cel:CELE_Y94A7B.11"/>
<dbReference type="RefSeq" id="NP_001123069.1">
    <property type="nucleotide sequence ID" value="NM_001129597.1"/>
</dbReference>